<accession>A0A6V8NAI4</accession>
<evidence type="ECO:0000256" key="2">
    <source>
        <dbReference type="ARBA" id="ARBA00012438"/>
    </source>
</evidence>
<dbReference type="InterPro" id="IPR003594">
    <property type="entry name" value="HATPase_dom"/>
</dbReference>
<dbReference type="InterPro" id="IPR036097">
    <property type="entry name" value="HisK_dim/P_sf"/>
</dbReference>
<dbReference type="InterPro" id="IPR000014">
    <property type="entry name" value="PAS"/>
</dbReference>
<dbReference type="InterPro" id="IPR013656">
    <property type="entry name" value="PAS_4"/>
</dbReference>
<feature type="transmembrane region" description="Helical" evidence="7">
    <location>
        <begin position="66"/>
        <end position="86"/>
    </location>
</feature>
<reference evidence="13" key="1">
    <citation type="submission" date="2020-06" db="EMBL/GenBank/DDBJ databases">
        <title>Draft genomic sequecing of Geomonas sp. Red745.</title>
        <authorList>
            <person name="Itoh H."/>
            <person name="Xu Z.X."/>
            <person name="Ushijima N."/>
            <person name="Masuda Y."/>
            <person name="Shiratori Y."/>
            <person name="Senoo K."/>
        </authorList>
    </citation>
    <scope>NUCLEOTIDE SEQUENCE [LARGE SCALE GENOMIC DNA]</scope>
    <source>
        <strain evidence="13">Red745</strain>
    </source>
</reference>
<proteinExistence type="predicted"/>
<dbReference type="AlphaFoldDB" id="A0A6V8NAI4"/>
<dbReference type="Gene3D" id="3.30.450.20">
    <property type="entry name" value="PAS domain"/>
    <property type="match status" value="1"/>
</dbReference>
<dbReference type="CDD" id="cd00130">
    <property type="entry name" value="PAS"/>
    <property type="match status" value="1"/>
</dbReference>
<sequence>MSWIIIAGAATASSVFVLAVVNLYLYLTYRERFMKFWAYAWGVHTCRYLFLIASVIWPEHLFLRDINYLCIIVSAVLLLTGTRIFIGKPVGRLETLIGLVIGSWTVLAPTLRLPAPYVVVPIFAFLSYTYIHTGMQFLKSLPRRPTSRITGWLFVLWGIHQADYPILRPIEWFAPWGFIIGSILATSIAMGLVLIYFERTYQTLREKEERHEQLIASSHNWIWEVNANAVYTYASPQVLDLLGYGPEEVVGKTPFDLMPDAEAKRIGAIFAAIAARQEPFFRLENTNRRKDGRLVVLETSGVPFFDSQGRFCGYRGMDHNITERKQTEVQRELVKQVLLVLNEPQDLKGSLAEVAHLIQGHMDLDAVGVRLQEGDDFPYHVQLGFPRDFLIKENTLIERNPNGESCRDEHGRVRLECACGLVLSGHVPKGHPLSTPAGSFWTNDSSLLLRLSPDQDPRHRPRTECIRQGYASTALIPIRYKDRIVGLIQCNDRRSDRFSVEVIQHLEGIAAYIGAALIRRWSEDERINLEKQLQQAQKMESVGRLAGGVAHDFNNMLGVIIGHAALGLMETAPGHPCHDHLEAINAAAERSAELTRQLLAFARRQAIEPRIIDIDDAIANMLKMLQRLIGEDIQLIFEPATRMWPVLMDPSQVDQIMANLCVNARDAITGTGRIVIQTGTVVADADYLVNHPEAELGEYVWVSVSDNGCGMGQETLPHIFEPFYTTKGIGEGTGLGLATIYGIVKQNRGFITVRSEAGQGAIFTIGIPRHRGAGAGPPRQEGNHALPTGSETILLVEDERGMLGITCALLKNQGYQVLASGAPDEAIQMAGAYGKPIDLLLTDVIMPGMNGKELAEQLKAKHPGLRCLFMSGYTADVIANHGVLQERIHFLQKPFLLPTLASKVREVLDLPC</sequence>
<keyword evidence="7" id="KW-1133">Transmembrane helix</keyword>
<evidence type="ECO:0000313" key="12">
    <source>
        <dbReference type="EMBL" id="GFO69516.1"/>
    </source>
</evidence>
<keyword evidence="13" id="KW-1185">Reference proteome</keyword>
<dbReference type="Gene3D" id="3.40.50.2300">
    <property type="match status" value="1"/>
</dbReference>
<dbReference type="InterPro" id="IPR035965">
    <property type="entry name" value="PAS-like_dom_sf"/>
</dbReference>
<name>A0A6V8NAI4_9BACT</name>
<keyword evidence="7" id="KW-0472">Membrane</keyword>
<feature type="domain" description="PAS" evidence="10">
    <location>
        <begin position="207"/>
        <end position="253"/>
    </location>
</feature>
<feature type="domain" description="PAC" evidence="11">
    <location>
        <begin position="281"/>
        <end position="333"/>
    </location>
</feature>
<comment type="caution">
    <text evidence="12">The sequence shown here is derived from an EMBL/GenBank/DDBJ whole genome shotgun (WGS) entry which is preliminary data.</text>
</comment>
<feature type="transmembrane region" description="Helical" evidence="7">
    <location>
        <begin position="173"/>
        <end position="197"/>
    </location>
</feature>
<evidence type="ECO:0000256" key="7">
    <source>
        <dbReference type="SAM" id="Phobius"/>
    </source>
</evidence>
<dbReference type="SUPFAM" id="SSF52172">
    <property type="entry name" value="CheY-like"/>
    <property type="match status" value="1"/>
</dbReference>
<organism evidence="12 13">
    <name type="scientific">Geomonas limicola</name>
    <dbReference type="NCBI Taxonomy" id="2740186"/>
    <lineage>
        <taxon>Bacteria</taxon>
        <taxon>Pseudomonadati</taxon>
        <taxon>Thermodesulfobacteriota</taxon>
        <taxon>Desulfuromonadia</taxon>
        <taxon>Geobacterales</taxon>
        <taxon>Geobacteraceae</taxon>
        <taxon>Geomonas</taxon>
    </lineage>
</organism>
<dbReference type="Gene3D" id="3.30.450.40">
    <property type="match status" value="1"/>
</dbReference>
<dbReference type="Gene3D" id="3.30.565.10">
    <property type="entry name" value="Histidine kinase-like ATPase, C-terminal domain"/>
    <property type="match status" value="1"/>
</dbReference>
<dbReference type="Pfam" id="PF08448">
    <property type="entry name" value="PAS_4"/>
    <property type="match status" value="1"/>
</dbReference>
<dbReference type="NCBIfam" id="TIGR00229">
    <property type="entry name" value="sensory_box"/>
    <property type="match status" value="1"/>
</dbReference>
<dbReference type="SMART" id="SM00387">
    <property type="entry name" value="HATPase_c"/>
    <property type="match status" value="1"/>
</dbReference>
<dbReference type="Pfam" id="PF02518">
    <property type="entry name" value="HATPase_c"/>
    <property type="match status" value="1"/>
</dbReference>
<comment type="catalytic activity">
    <reaction evidence="1">
        <text>ATP + protein L-histidine = ADP + protein N-phospho-L-histidine.</text>
        <dbReference type="EC" id="2.7.13.3"/>
    </reaction>
</comment>
<evidence type="ECO:0000259" key="10">
    <source>
        <dbReference type="PROSITE" id="PS50112"/>
    </source>
</evidence>
<dbReference type="SUPFAM" id="SSF55874">
    <property type="entry name" value="ATPase domain of HSP90 chaperone/DNA topoisomerase II/histidine kinase"/>
    <property type="match status" value="1"/>
</dbReference>
<dbReference type="InterPro" id="IPR001610">
    <property type="entry name" value="PAC"/>
</dbReference>
<dbReference type="PROSITE" id="PS50109">
    <property type="entry name" value="HIS_KIN"/>
    <property type="match status" value="1"/>
</dbReference>
<dbReference type="Pfam" id="PF00072">
    <property type="entry name" value="Response_reg"/>
    <property type="match status" value="1"/>
</dbReference>
<dbReference type="InterPro" id="IPR004358">
    <property type="entry name" value="Sig_transdc_His_kin-like_C"/>
</dbReference>
<dbReference type="PANTHER" id="PTHR43065">
    <property type="entry name" value="SENSOR HISTIDINE KINASE"/>
    <property type="match status" value="1"/>
</dbReference>
<dbReference type="SUPFAM" id="SSF55781">
    <property type="entry name" value="GAF domain-like"/>
    <property type="match status" value="1"/>
</dbReference>
<dbReference type="Pfam" id="PF01590">
    <property type="entry name" value="GAF"/>
    <property type="match status" value="1"/>
</dbReference>
<dbReference type="SUPFAM" id="SSF47384">
    <property type="entry name" value="Homodimeric domain of signal transducing histidine kinase"/>
    <property type="match status" value="1"/>
</dbReference>
<dbReference type="InterPro" id="IPR005467">
    <property type="entry name" value="His_kinase_dom"/>
</dbReference>
<keyword evidence="7" id="KW-0812">Transmembrane</keyword>
<evidence type="ECO:0000256" key="5">
    <source>
        <dbReference type="ARBA" id="ARBA00022777"/>
    </source>
</evidence>
<dbReference type="Gene3D" id="1.10.287.130">
    <property type="match status" value="1"/>
</dbReference>
<dbReference type="InterPro" id="IPR003661">
    <property type="entry name" value="HisK_dim/P_dom"/>
</dbReference>
<dbReference type="EC" id="2.7.13.3" evidence="2"/>
<feature type="transmembrane region" description="Helical" evidence="7">
    <location>
        <begin position="93"/>
        <end position="111"/>
    </location>
</feature>
<dbReference type="SMART" id="SM00091">
    <property type="entry name" value="PAS"/>
    <property type="match status" value="1"/>
</dbReference>
<feature type="transmembrane region" description="Helical" evidence="7">
    <location>
        <begin position="39"/>
        <end position="60"/>
    </location>
</feature>
<dbReference type="PROSITE" id="PS50113">
    <property type="entry name" value="PAC"/>
    <property type="match status" value="1"/>
</dbReference>
<feature type="transmembrane region" description="Helical" evidence="7">
    <location>
        <begin position="117"/>
        <end position="137"/>
    </location>
</feature>
<dbReference type="InterPro" id="IPR029016">
    <property type="entry name" value="GAF-like_dom_sf"/>
</dbReference>
<dbReference type="InterPro" id="IPR011006">
    <property type="entry name" value="CheY-like_superfamily"/>
</dbReference>
<dbReference type="InterPro" id="IPR000700">
    <property type="entry name" value="PAS-assoc_C"/>
</dbReference>
<keyword evidence="5" id="KW-0418">Kinase</keyword>
<dbReference type="SUPFAM" id="SSF55785">
    <property type="entry name" value="PYP-like sensor domain (PAS domain)"/>
    <property type="match status" value="1"/>
</dbReference>
<dbReference type="SMART" id="SM00448">
    <property type="entry name" value="REC"/>
    <property type="match status" value="1"/>
</dbReference>
<dbReference type="Proteomes" id="UP000587586">
    <property type="component" value="Unassembled WGS sequence"/>
</dbReference>
<evidence type="ECO:0000256" key="6">
    <source>
        <dbReference type="PROSITE-ProRule" id="PRU00169"/>
    </source>
</evidence>
<dbReference type="EMBL" id="BLXZ01000006">
    <property type="protein sequence ID" value="GFO69516.1"/>
    <property type="molecule type" value="Genomic_DNA"/>
</dbReference>
<evidence type="ECO:0000256" key="3">
    <source>
        <dbReference type="ARBA" id="ARBA00022553"/>
    </source>
</evidence>
<protein>
    <recommendedName>
        <fullName evidence="2">histidine kinase</fullName>
        <ecNumber evidence="2">2.7.13.3</ecNumber>
    </recommendedName>
</protein>
<dbReference type="RefSeq" id="WP_183362091.1">
    <property type="nucleotide sequence ID" value="NZ_BLXZ01000006.1"/>
</dbReference>
<dbReference type="SMART" id="SM00086">
    <property type="entry name" value="PAC"/>
    <property type="match status" value="1"/>
</dbReference>
<feature type="modified residue" description="4-aspartylphosphate" evidence="6">
    <location>
        <position position="843"/>
    </location>
</feature>
<dbReference type="PROSITE" id="PS50110">
    <property type="entry name" value="RESPONSE_REGULATORY"/>
    <property type="match status" value="1"/>
</dbReference>
<keyword evidence="3 6" id="KW-0597">Phosphoprotein</keyword>
<dbReference type="PANTHER" id="PTHR43065:SF42">
    <property type="entry name" value="TWO-COMPONENT SENSOR PPRA"/>
    <property type="match status" value="1"/>
</dbReference>
<dbReference type="InterPro" id="IPR036890">
    <property type="entry name" value="HATPase_C_sf"/>
</dbReference>
<dbReference type="InterPro" id="IPR001789">
    <property type="entry name" value="Sig_transdc_resp-reg_receiver"/>
</dbReference>
<feature type="domain" description="Response regulatory" evidence="9">
    <location>
        <begin position="792"/>
        <end position="908"/>
    </location>
</feature>
<evidence type="ECO:0000259" key="9">
    <source>
        <dbReference type="PROSITE" id="PS50110"/>
    </source>
</evidence>
<dbReference type="PRINTS" id="PR00344">
    <property type="entry name" value="BCTRLSENSOR"/>
</dbReference>
<dbReference type="CDD" id="cd00082">
    <property type="entry name" value="HisKA"/>
    <property type="match status" value="1"/>
</dbReference>
<evidence type="ECO:0000256" key="4">
    <source>
        <dbReference type="ARBA" id="ARBA00022679"/>
    </source>
</evidence>
<feature type="domain" description="Histidine kinase" evidence="8">
    <location>
        <begin position="548"/>
        <end position="771"/>
    </location>
</feature>
<evidence type="ECO:0000259" key="11">
    <source>
        <dbReference type="PROSITE" id="PS50113"/>
    </source>
</evidence>
<evidence type="ECO:0000256" key="1">
    <source>
        <dbReference type="ARBA" id="ARBA00000085"/>
    </source>
</evidence>
<keyword evidence="4" id="KW-0808">Transferase</keyword>
<gene>
    <name evidence="12" type="ORF">GMLC_30950</name>
</gene>
<evidence type="ECO:0000313" key="13">
    <source>
        <dbReference type="Proteomes" id="UP000587586"/>
    </source>
</evidence>
<evidence type="ECO:0000259" key="8">
    <source>
        <dbReference type="PROSITE" id="PS50109"/>
    </source>
</evidence>
<dbReference type="GO" id="GO:0000155">
    <property type="term" value="F:phosphorelay sensor kinase activity"/>
    <property type="evidence" value="ECO:0007669"/>
    <property type="project" value="InterPro"/>
</dbReference>
<feature type="transmembrane region" description="Helical" evidence="7">
    <location>
        <begin position="6"/>
        <end position="27"/>
    </location>
</feature>
<dbReference type="SMART" id="SM00388">
    <property type="entry name" value="HisKA"/>
    <property type="match status" value="1"/>
</dbReference>
<dbReference type="InterPro" id="IPR003018">
    <property type="entry name" value="GAF"/>
</dbReference>
<dbReference type="PROSITE" id="PS50112">
    <property type="entry name" value="PAS"/>
    <property type="match status" value="1"/>
</dbReference>